<sequence>MTALEWKSFVADKLIPLLIPSLVLLHLALAPYTKVEESFNLQAIHDILTYGIPKDRANALEVFKAEYDHFSFPGVVPRSFVGALVLAGASSLPVKLLKDYVNPQVVVRAVLGLFNSAALIYFGQHAKKIYGASAANWYYILQATQFHILFYASRTLPNMFAFGLTTIALAHFIPSPHSSPKLGIYLLTLSGILFRSEIALLLTVLVSYLYVNNKIRLFRDVLPAGLLGAIVGLGLTLTIDSFFWQSASPLTPFRTPFLEKYGLTWPELAAFHFNALQGKSAEWGTEPWHWYFTNALPRLLMNPFAVAGLIPFALGAHGIKEDVANIILPTIGFVAGYSALPHKEWRFVVYVIPQLTLCAALGADYVWRNRMKKGVFMGLVVVTTASIMASALGSAGMLLVSSLNYPGGFAVEKAYTTLPMEGNVTVHFDVGVCMTGATRFLQDEAIKPLWGERKTKPSGWTWDKTEAPSRLESKDFWAGVDYYLTSINPAPSEDEVEKAEESKLTRVRKAAGPWRSEPLVKGWGGVRVYRPGEEVGGYEDLFGRWGVVLDGVKERVRGWTGGWWVGPVVRDMVWVVGRGGGVGVPEDW</sequence>
<feature type="transmembrane region" description="Helical" evidence="12">
    <location>
        <begin position="374"/>
        <end position="400"/>
    </location>
</feature>
<evidence type="ECO:0000256" key="1">
    <source>
        <dbReference type="ARBA" id="ARBA00004477"/>
    </source>
</evidence>
<dbReference type="Proteomes" id="UP000275078">
    <property type="component" value="Unassembled WGS sequence"/>
</dbReference>
<dbReference type="GO" id="GO:0005789">
    <property type="term" value="C:endoplasmic reticulum membrane"/>
    <property type="evidence" value="ECO:0007669"/>
    <property type="project" value="UniProtKB-SubCell"/>
</dbReference>
<keyword evidence="4 12" id="KW-0328">Glycosyltransferase</keyword>
<feature type="transmembrane region" description="Helical" evidence="12">
    <location>
        <begin position="299"/>
        <end position="316"/>
    </location>
</feature>
<comment type="function">
    <text evidence="10">Mannosyltransferase that operates in the biosynthetic pathway of dolichol-linked oligosaccharides, the glycan precursors employed in protein asparagine (N)-glycosylation. The assembly of dolichol-linked oligosaccharides begins on the cytosolic side of the endoplasmic reticulum membrane and finishes in its lumen. The sequential addition of sugars to dolichol pyrophosphate produces dolichol-linked oligosaccharides containing fourteen sugars, including two GlcNAcs, nine mannoses and three glucoses. Once assembled, the oligosaccharide is transferred from the lipid to nascent proteins by oligosaccharyltransferases. In the lumen of the endoplasmic reticulum, adds the eighth mannose residue in an alpha-1,6 linkage onto Man(7)GlcNAc(2)-PP-dolichol to produce Man(8)GlcNAc(2)-PP-dolichol.</text>
</comment>
<evidence type="ECO:0000313" key="13">
    <source>
        <dbReference type="EMBL" id="RPA81326.1"/>
    </source>
</evidence>
<dbReference type="EMBL" id="ML119680">
    <property type="protein sequence ID" value="RPA81326.1"/>
    <property type="molecule type" value="Genomic_DNA"/>
</dbReference>
<comment type="pathway">
    <text evidence="2">Protein modification; protein glycosylation.</text>
</comment>
<dbReference type="GO" id="GO:0052917">
    <property type="term" value="F:dol-P-Man:Man(7)GlcNAc(2)-PP-Dol alpha-1,6-mannosyltransferase activity"/>
    <property type="evidence" value="ECO:0007669"/>
    <property type="project" value="UniProtKB-EC"/>
</dbReference>
<organism evidence="13 14">
    <name type="scientific">Ascobolus immersus RN42</name>
    <dbReference type="NCBI Taxonomy" id="1160509"/>
    <lineage>
        <taxon>Eukaryota</taxon>
        <taxon>Fungi</taxon>
        <taxon>Dikarya</taxon>
        <taxon>Ascomycota</taxon>
        <taxon>Pezizomycotina</taxon>
        <taxon>Pezizomycetes</taxon>
        <taxon>Pezizales</taxon>
        <taxon>Ascobolaceae</taxon>
        <taxon>Ascobolus</taxon>
    </lineage>
</organism>
<evidence type="ECO:0000256" key="9">
    <source>
        <dbReference type="ARBA" id="ARBA00023136"/>
    </source>
</evidence>
<feature type="transmembrane region" description="Helical" evidence="12">
    <location>
        <begin position="221"/>
        <end position="244"/>
    </location>
</feature>
<evidence type="ECO:0000256" key="8">
    <source>
        <dbReference type="ARBA" id="ARBA00022989"/>
    </source>
</evidence>
<evidence type="ECO:0000256" key="11">
    <source>
        <dbReference type="ARBA" id="ARBA00048899"/>
    </source>
</evidence>
<name>A0A3N4I784_ASCIM</name>
<proteinExistence type="inferred from homology"/>
<dbReference type="GO" id="GO:0006487">
    <property type="term" value="P:protein N-linked glycosylation"/>
    <property type="evidence" value="ECO:0007669"/>
    <property type="project" value="TreeGrafter"/>
</dbReference>
<dbReference type="EC" id="2.4.1.-" evidence="12"/>
<accession>A0A3N4I784</accession>
<evidence type="ECO:0000256" key="5">
    <source>
        <dbReference type="ARBA" id="ARBA00022679"/>
    </source>
</evidence>
<comment type="subcellular location">
    <subcellularLocation>
        <location evidence="1 12">Endoplasmic reticulum membrane</location>
        <topology evidence="1 12">Multi-pass membrane protein</topology>
    </subcellularLocation>
</comment>
<keyword evidence="9 12" id="KW-0472">Membrane</keyword>
<feature type="transmembrane region" description="Helical" evidence="12">
    <location>
        <begin position="159"/>
        <end position="176"/>
    </location>
</feature>
<dbReference type="InterPro" id="IPR005599">
    <property type="entry name" value="GPI_mannosylTrfase"/>
</dbReference>
<dbReference type="Pfam" id="PF03901">
    <property type="entry name" value="Glyco_transf_22"/>
    <property type="match status" value="1"/>
</dbReference>
<feature type="transmembrane region" description="Helical" evidence="12">
    <location>
        <begin position="135"/>
        <end position="152"/>
    </location>
</feature>
<keyword evidence="14" id="KW-1185">Reference proteome</keyword>
<dbReference type="PANTHER" id="PTHR22760">
    <property type="entry name" value="GLYCOSYLTRANSFERASE"/>
    <property type="match status" value="1"/>
</dbReference>
<comment type="catalytic activity">
    <reaction evidence="11">
        <text>an alpha-D-Man-(1-&gt;2)-alpha-D-Man-(1-&gt;2)-alpha-D-Man-(1-&gt;3)-[alpha-D-Man-(1-&gt;2)-alpha-D-Man-(1-&gt;3)-alpha-D-Man-(1-&gt;6)]-beta-D-Man-(1-&gt;4)-beta-D-GlcNAc-(1-&gt;4)-alpha-D-GlcNAc-diphospho-di-trans,poly-cis-dolichol + a di-trans,poly-cis-dolichyl beta-D-mannosyl phosphate = an alpha-D-Man-(1-&gt;2)-alpha-D-Man-(1-&gt;2)-alpha-D-Man-(1-&gt;3)-[alpha-D-Man-(1-&gt;2)-alpha-D-Man-(1-&gt;3)-[alpha-D-Man-(1-&gt;6)]-alpha-D-Man-(1-&gt;6)]-beta-D-Man-(1-&gt;4)-beta-D-GlcNAc-(1-&gt;4)-alpha-D-GlcNAc-diphospho-di-trans,poly-cis-dolichol + a di-trans,poly-cis-dolichyl phosphate + H(+)</text>
        <dbReference type="Rhea" id="RHEA:29535"/>
        <dbReference type="Rhea" id="RHEA-COMP:19498"/>
        <dbReference type="Rhea" id="RHEA-COMP:19501"/>
        <dbReference type="Rhea" id="RHEA-COMP:19518"/>
        <dbReference type="Rhea" id="RHEA-COMP:19519"/>
        <dbReference type="ChEBI" id="CHEBI:15378"/>
        <dbReference type="ChEBI" id="CHEBI:57683"/>
        <dbReference type="ChEBI" id="CHEBI:58211"/>
        <dbReference type="ChEBI" id="CHEBI:132517"/>
        <dbReference type="ChEBI" id="CHEBI:132519"/>
        <dbReference type="EC" id="2.4.1.260"/>
    </reaction>
    <physiologicalReaction direction="left-to-right" evidence="11">
        <dbReference type="Rhea" id="RHEA:29536"/>
    </physiologicalReaction>
</comment>
<evidence type="ECO:0000313" key="14">
    <source>
        <dbReference type="Proteomes" id="UP000275078"/>
    </source>
</evidence>
<dbReference type="AlphaFoldDB" id="A0A3N4I784"/>
<evidence type="ECO:0000256" key="6">
    <source>
        <dbReference type="ARBA" id="ARBA00022692"/>
    </source>
</evidence>
<feature type="transmembrane region" description="Helical" evidence="12">
    <location>
        <begin position="182"/>
        <end position="209"/>
    </location>
</feature>
<keyword evidence="7 12" id="KW-0256">Endoplasmic reticulum</keyword>
<gene>
    <name evidence="13" type="ORF">BJ508DRAFT_369805</name>
</gene>
<dbReference type="STRING" id="1160509.A0A3N4I784"/>
<evidence type="ECO:0000256" key="4">
    <source>
        <dbReference type="ARBA" id="ARBA00022676"/>
    </source>
</evidence>
<keyword evidence="6 12" id="KW-0812">Transmembrane</keyword>
<evidence type="ECO:0000256" key="3">
    <source>
        <dbReference type="ARBA" id="ARBA00007063"/>
    </source>
</evidence>
<feature type="transmembrane region" description="Helical" evidence="12">
    <location>
        <begin position="347"/>
        <end position="367"/>
    </location>
</feature>
<dbReference type="UniPathway" id="UPA00378"/>
<feature type="transmembrane region" description="Helical" evidence="12">
    <location>
        <begin position="323"/>
        <end position="341"/>
    </location>
</feature>
<evidence type="ECO:0000256" key="10">
    <source>
        <dbReference type="ARBA" id="ARBA00044721"/>
    </source>
</evidence>
<dbReference type="PANTHER" id="PTHR22760:SF1">
    <property type="entry name" value="DOL-P-MAN:MAN(7)GLCNAC(2)-PP-DOL ALPHA-1,6-MANNOSYLTRANSFERASE"/>
    <property type="match status" value="1"/>
</dbReference>
<feature type="transmembrane region" description="Helical" evidence="12">
    <location>
        <begin position="105"/>
        <end position="123"/>
    </location>
</feature>
<dbReference type="OrthoDB" id="19039at2759"/>
<keyword evidence="8 12" id="KW-1133">Transmembrane helix</keyword>
<reference evidence="13 14" key="1">
    <citation type="journal article" date="2018" name="Nat. Ecol. Evol.">
        <title>Pezizomycetes genomes reveal the molecular basis of ectomycorrhizal truffle lifestyle.</title>
        <authorList>
            <person name="Murat C."/>
            <person name="Payen T."/>
            <person name="Noel B."/>
            <person name="Kuo A."/>
            <person name="Morin E."/>
            <person name="Chen J."/>
            <person name="Kohler A."/>
            <person name="Krizsan K."/>
            <person name="Balestrini R."/>
            <person name="Da Silva C."/>
            <person name="Montanini B."/>
            <person name="Hainaut M."/>
            <person name="Levati E."/>
            <person name="Barry K.W."/>
            <person name="Belfiori B."/>
            <person name="Cichocki N."/>
            <person name="Clum A."/>
            <person name="Dockter R.B."/>
            <person name="Fauchery L."/>
            <person name="Guy J."/>
            <person name="Iotti M."/>
            <person name="Le Tacon F."/>
            <person name="Lindquist E.A."/>
            <person name="Lipzen A."/>
            <person name="Malagnac F."/>
            <person name="Mello A."/>
            <person name="Molinier V."/>
            <person name="Miyauchi S."/>
            <person name="Poulain J."/>
            <person name="Riccioni C."/>
            <person name="Rubini A."/>
            <person name="Sitrit Y."/>
            <person name="Splivallo R."/>
            <person name="Traeger S."/>
            <person name="Wang M."/>
            <person name="Zifcakova L."/>
            <person name="Wipf D."/>
            <person name="Zambonelli A."/>
            <person name="Paolocci F."/>
            <person name="Nowrousian M."/>
            <person name="Ottonello S."/>
            <person name="Baldrian P."/>
            <person name="Spatafora J.W."/>
            <person name="Henrissat B."/>
            <person name="Nagy L.G."/>
            <person name="Aury J.M."/>
            <person name="Wincker P."/>
            <person name="Grigoriev I.V."/>
            <person name="Bonfante P."/>
            <person name="Martin F.M."/>
        </authorList>
    </citation>
    <scope>NUCLEOTIDE SEQUENCE [LARGE SCALE GENOMIC DNA]</scope>
    <source>
        <strain evidence="13 14">RN42</strain>
    </source>
</reference>
<keyword evidence="5" id="KW-0808">Transferase</keyword>
<protein>
    <recommendedName>
        <fullName evidence="12">Mannosyltransferase</fullName>
        <ecNumber evidence="12">2.4.1.-</ecNumber>
    </recommendedName>
</protein>
<evidence type="ECO:0000256" key="7">
    <source>
        <dbReference type="ARBA" id="ARBA00022824"/>
    </source>
</evidence>
<evidence type="ECO:0000256" key="2">
    <source>
        <dbReference type="ARBA" id="ARBA00004922"/>
    </source>
</evidence>
<evidence type="ECO:0000256" key="12">
    <source>
        <dbReference type="RuleBase" id="RU363075"/>
    </source>
</evidence>
<comment type="similarity">
    <text evidence="3 12">Belongs to the glycosyltransferase 22 family.</text>
</comment>